<dbReference type="Proteomes" id="UP001175227">
    <property type="component" value="Unassembled WGS sequence"/>
</dbReference>
<dbReference type="EMBL" id="JAUEPR010000003">
    <property type="protein sequence ID" value="KAK0487089.1"/>
    <property type="molecule type" value="Genomic_DNA"/>
</dbReference>
<evidence type="ECO:0000313" key="2">
    <source>
        <dbReference type="EMBL" id="KAK0487089.1"/>
    </source>
</evidence>
<gene>
    <name evidence="2" type="ORF">IW261DRAFT_1589575</name>
</gene>
<reference evidence="2" key="1">
    <citation type="submission" date="2023-06" db="EMBL/GenBank/DDBJ databases">
        <authorList>
            <consortium name="Lawrence Berkeley National Laboratory"/>
            <person name="Ahrendt S."/>
            <person name="Sahu N."/>
            <person name="Indic B."/>
            <person name="Wong-Bajracharya J."/>
            <person name="Merenyi Z."/>
            <person name="Ke H.-M."/>
            <person name="Monk M."/>
            <person name="Kocsube S."/>
            <person name="Drula E."/>
            <person name="Lipzen A."/>
            <person name="Balint B."/>
            <person name="Henrissat B."/>
            <person name="Andreopoulos B."/>
            <person name="Martin F.M."/>
            <person name="Harder C.B."/>
            <person name="Rigling D."/>
            <person name="Ford K.L."/>
            <person name="Foster G.D."/>
            <person name="Pangilinan J."/>
            <person name="Papanicolaou A."/>
            <person name="Barry K."/>
            <person name="LaButti K."/>
            <person name="Viragh M."/>
            <person name="Koriabine M."/>
            <person name="Yan M."/>
            <person name="Riley R."/>
            <person name="Champramary S."/>
            <person name="Plett K.L."/>
            <person name="Tsai I.J."/>
            <person name="Slot J."/>
            <person name="Sipos G."/>
            <person name="Plett J."/>
            <person name="Nagy L.G."/>
            <person name="Grigoriev I.V."/>
        </authorList>
    </citation>
    <scope>NUCLEOTIDE SEQUENCE</scope>
    <source>
        <strain evidence="2">ICMP 16352</strain>
    </source>
</reference>
<name>A0AA39PN05_9AGAR</name>
<comment type="caution">
    <text evidence="2">The sequence shown here is derived from an EMBL/GenBank/DDBJ whole genome shotgun (WGS) entry which is preliminary data.</text>
</comment>
<feature type="compositionally biased region" description="Low complexity" evidence="1">
    <location>
        <begin position="1"/>
        <end position="11"/>
    </location>
</feature>
<protein>
    <submittedName>
        <fullName evidence="2">Uncharacterized protein</fullName>
    </submittedName>
</protein>
<evidence type="ECO:0000313" key="3">
    <source>
        <dbReference type="Proteomes" id="UP001175227"/>
    </source>
</evidence>
<proteinExistence type="predicted"/>
<sequence>MSASFTSSSASIRTPIDVYPSPGDGGPNPCTKERQRSIHDWQRRVNNSGVAVPPSRPPTSAPGEDPSTRSSSLTHCVVPRSVLTDIKDTLDEDHHRLHTDAPPFLSYKEVEHKIRSANSPTLNKDWEKHFFEGTRASSNPRLLHTHSAAILAAPDFNVEEDIPRLAEKCIHRVAFRKFDYERGRQTPPSIAPFIVEIRRNICAIFGPMAAEVFRIEVIEQAMTSFETCWLRVLPKAIVTGNPEPVLFTIAGTSLGAFVGDLYVLGFLDGPSIQSLNAQAAGTGEMGRGNCCLYNMSRNSCSGS</sequence>
<feature type="compositionally biased region" description="Basic and acidic residues" evidence="1">
    <location>
        <begin position="31"/>
        <end position="43"/>
    </location>
</feature>
<feature type="region of interest" description="Disordered" evidence="1">
    <location>
        <begin position="1"/>
        <end position="74"/>
    </location>
</feature>
<keyword evidence="3" id="KW-1185">Reference proteome</keyword>
<accession>A0AA39PN05</accession>
<evidence type="ECO:0000256" key="1">
    <source>
        <dbReference type="SAM" id="MobiDB-lite"/>
    </source>
</evidence>
<organism evidence="2 3">
    <name type="scientific">Armillaria novae-zelandiae</name>
    <dbReference type="NCBI Taxonomy" id="153914"/>
    <lineage>
        <taxon>Eukaryota</taxon>
        <taxon>Fungi</taxon>
        <taxon>Dikarya</taxon>
        <taxon>Basidiomycota</taxon>
        <taxon>Agaricomycotina</taxon>
        <taxon>Agaricomycetes</taxon>
        <taxon>Agaricomycetidae</taxon>
        <taxon>Agaricales</taxon>
        <taxon>Marasmiineae</taxon>
        <taxon>Physalacriaceae</taxon>
        <taxon>Armillaria</taxon>
    </lineage>
</organism>
<dbReference type="AlphaFoldDB" id="A0AA39PN05"/>